<evidence type="ECO:0000256" key="1">
    <source>
        <dbReference type="ARBA" id="ARBA00004721"/>
    </source>
</evidence>
<name>A0A2U1NHQ9_ARTAN</name>
<dbReference type="InterPro" id="IPR002401">
    <property type="entry name" value="Cyt_P450_E_grp-I"/>
</dbReference>
<evidence type="ECO:0000256" key="4">
    <source>
        <dbReference type="ARBA" id="ARBA00022723"/>
    </source>
</evidence>
<evidence type="ECO:0000256" key="2">
    <source>
        <dbReference type="ARBA" id="ARBA00010617"/>
    </source>
</evidence>
<evidence type="ECO:0000313" key="10">
    <source>
        <dbReference type="EMBL" id="PWA73052.1"/>
    </source>
</evidence>
<dbReference type="PANTHER" id="PTHR47955:SF15">
    <property type="entry name" value="CYTOCHROME P450 71A2-LIKE"/>
    <property type="match status" value="1"/>
</dbReference>
<keyword evidence="6 8" id="KW-0408">Iron</keyword>
<keyword evidence="4 8" id="KW-0479">Metal-binding</keyword>
<proteinExistence type="inferred from homology"/>
<evidence type="ECO:0000256" key="3">
    <source>
        <dbReference type="ARBA" id="ARBA00022617"/>
    </source>
</evidence>
<dbReference type="Proteomes" id="UP000245207">
    <property type="component" value="Unassembled WGS sequence"/>
</dbReference>
<comment type="pathway">
    <text evidence="1">Secondary metabolite biosynthesis; terpenoid biosynthesis.</text>
</comment>
<dbReference type="InterPro" id="IPR036396">
    <property type="entry name" value="Cyt_P450_sf"/>
</dbReference>
<dbReference type="SUPFAM" id="SSF48264">
    <property type="entry name" value="Cytochrome P450"/>
    <property type="match status" value="1"/>
</dbReference>
<reference evidence="10 11" key="1">
    <citation type="journal article" date="2018" name="Mol. Plant">
        <title>The genome of Artemisia annua provides insight into the evolution of Asteraceae family and artemisinin biosynthesis.</title>
        <authorList>
            <person name="Shen Q."/>
            <person name="Zhang L."/>
            <person name="Liao Z."/>
            <person name="Wang S."/>
            <person name="Yan T."/>
            <person name="Shi P."/>
            <person name="Liu M."/>
            <person name="Fu X."/>
            <person name="Pan Q."/>
            <person name="Wang Y."/>
            <person name="Lv Z."/>
            <person name="Lu X."/>
            <person name="Zhang F."/>
            <person name="Jiang W."/>
            <person name="Ma Y."/>
            <person name="Chen M."/>
            <person name="Hao X."/>
            <person name="Li L."/>
            <person name="Tang Y."/>
            <person name="Lv G."/>
            <person name="Zhou Y."/>
            <person name="Sun X."/>
            <person name="Brodelius P.E."/>
            <person name="Rose J.K.C."/>
            <person name="Tang K."/>
        </authorList>
    </citation>
    <scope>NUCLEOTIDE SEQUENCE [LARGE SCALE GENOMIC DNA]</scope>
    <source>
        <strain evidence="11">cv. Huhao1</strain>
        <tissue evidence="10">Leaf</tissue>
    </source>
</reference>
<dbReference type="InterPro" id="IPR001128">
    <property type="entry name" value="Cyt_P450"/>
</dbReference>
<dbReference type="GO" id="GO:0016712">
    <property type="term" value="F:oxidoreductase activity, acting on paired donors, with incorporation or reduction of molecular oxygen, reduced flavin or flavoprotein as one donor, and incorporation of one atom of oxygen"/>
    <property type="evidence" value="ECO:0007669"/>
    <property type="project" value="UniProtKB-ARBA"/>
</dbReference>
<dbReference type="GO" id="GO:0051762">
    <property type="term" value="P:sesquiterpene biosynthetic process"/>
    <property type="evidence" value="ECO:0007669"/>
    <property type="project" value="UniProtKB-ARBA"/>
</dbReference>
<dbReference type="Gene3D" id="1.10.630.10">
    <property type="entry name" value="Cytochrome P450"/>
    <property type="match status" value="1"/>
</dbReference>
<dbReference type="FunFam" id="1.10.630.10:FF:000011">
    <property type="entry name" value="Cytochrome P450 83B1"/>
    <property type="match status" value="1"/>
</dbReference>
<comment type="cofactor">
    <cofactor evidence="8">
        <name>heme</name>
        <dbReference type="ChEBI" id="CHEBI:30413"/>
    </cofactor>
</comment>
<keyword evidence="5 9" id="KW-0560">Oxidoreductase</keyword>
<dbReference type="EMBL" id="PKPP01002798">
    <property type="protein sequence ID" value="PWA73052.1"/>
    <property type="molecule type" value="Genomic_DNA"/>
</dbReference>
<keyword evidence="11" id="KW-1185">Reference proteome</keyword>
<dbReference type="Pfam" id="PF00067">
    <property type="entry name" value="p450"/>
    <property type="match status" value="1"/>
</dbReference>
<evidence type="ECO:0000256" key="6">
    <source>
        <dbReference type="ARBA" id="ARBA00023004"/>
    </source>
</evidence>
<accession>A0A2U1NHQ9</accession>
<dbReference type="STRING" id="35608.A0A2U1NHQ9"/>
<dbReference type="PRINTS" id="PR00463">
    <property type="entry name" value="EP450I"/>
</dbReference>
<organism evidence="10 11">
    <name type="scientific">Artemisia annua</name>
    <name type="common">Sweet wormwood</name>
    <dbReference type="NCBI Taxonomy" id="35608"/>
    <lineage>
        <taxon>Eukaryota</taxon>
        <taxon>Viridiplantae</taxon>
        <taxon>Streptophyta</taxon>
        <taxon>Embryophyta</taxon>
        <taxon>Tracheophyta</taxon>
        <taxon>Spermatophyta</taxon>
        <taxon>Magnoliopsida</taxon>
        <taxon>eudicotyledons</taxon>
        <taxon>Gunneridae</taxon>
        <taxon>Pentapetalae</taxon>
        <taxon>asterids</taxon>
        <taxon>campanulids</taxon>
        <taxon>Asterales</taxon>
        <taxon>Asteraceae</taxon>
        <taxon>Asteroideae</taxon>
        <taxon>Anthemideae</taxon>
        <taxon>Artemisiinae</taxon>
        <taxon>Artemisia</taxon>
    </lineage>
</organism>
<dbReference type="AlphaFoldDB" id="A0A2U1NHQ9"/>
<evidence type="ECO:0000256" key="7">
    <source>
        <dbReference type="ARBA" id="ARBA00023033"/>
    </source>
</evidence>
<keyword evidence="7 9" id="KW-0503">Monooxygenase</keyword>
<dbReference type="GO" id="GO:0005506">
    <property type="term" value="F:iron ion binding"/>
    <property type="evidence" value="ECO:0007669"/>
    <property type="project" value="InterPro"/>
</dbReference>
<keyword evidence="3 8" id="KW-0349">Heme</keyword>
<gene>
    <name evidence="10" type="ORF">CTI12_AA264650</name>
</gene>
<feature type="binding site" description="axial binding residue" evidence="8">
    <location>
        <position position="446"/>
    </location>
    <ligand>
        <name>heme</name>
        <dbReference type="ChEBI" id="CHEBI:30413"/>
    </ligand>
    <ligandPart>
        <name>Fe</name>
        <dbReference type="ChEBI" id="CHEBI:18248"/>
    </ligandPart>
</feature>
<dbReference type="CDD" id="cd11072">
    <property type="entry name" value="CYP71-like"/>
    <property type="match status" value="1"/>
</dbReference>
<dbReference type="PANTHER" id="PTHR47955">
    <property type="entry name" value="CYTOCHROME P450 FAMILY 71 PROTEIN"/>
    <property type="match status" value="1"/>
</dbReference>
<evidence type="ECO:0000256" key="9">
    <source>
        <dbReference type="RuleBase" id="RU000461"/>
    </source>
</evidence>
<evidence type="ECO:0000256" key="8">
    <source>
        <dbReference type="PIRSR" id="PIRSR602401-1"/>
    </source>
</evidence>
<dbReference type="PROSITE" id="PS00086">
    <property type="entry name" value="CYTOCHROME_P450"/>
    <property type="match status" value="1"/>
</dbReference>
<sequence>MYLSLSSLLSVLSLLVLILLPAIYLKYISSTKTQKKLPPSPWKLPIIGNFHQLGANFHRSLGDLAKKHGPLMLLHLGSAPVLIVSSRDVAREIMKTHEFAFLDRGELGILKKLTYNGKDIVLSDYGENWRQLKSLVVVHLLSNKRVESFQQVREEEIALMMDKIGETCGSVIDFTELFLSLVNSVLCRVTFGRKYSDKNFIGMVEEFKKLVVILSVGQYIPCLSWVDWLRGLNVKTEKVAKKFDEFLEGVIEERLDSNLRESNDVKSMTVEHGKYFIDILLEKQKEGVNNFHIDRDTIKAVILDMFAGAVDTTFTTLEWALSELVRNPRVMKKLQKEISLIAKGKPKVTVDDIGKLEYLRLVFKETLRLHAPAPLVIRASSQDVKLLGYDIKAKTRVFINVWAIGQDPAIWEEPEEFRPERFLDTPFDYKGNHYEFIPFGGGRRGCPGIHFANTLMELVLANVVYKFDVAVPNGERGENLDMSENSALTVHRKNHLLLVATPRSES</sequence>
<dbReference type="InterPro" id="IPR017972">
    <property type="entry name" value="Cyt_P450_CS"/>
</dbReference>
<dbReference type="OrthoDB" id="1055148at2759"/>
<protein>
    <submittedName>
        <fullName evidence="10">Cytochrome P450</fullName>
    </submittedName>
</protein>
<comment type="similarity">
    <text evidence="2 9">Belongs to the cytochrome P450 family.</text>
</comment>
<evidence type="ECO:0000313" key="11">
    <source>
        <dbReference type="Proteomes" id="UP000245207"/>
    </source>
</evidence>
<dbReference type="PRINTS" id="PR00385">
    <property type="entry name" value="P450"/>
</dbReference>
<evidence type="ECO:0000256" key="5">
    <source>
        <dbReference type="ARBA" id="ARBA00023002"/>
    </source>
</evidence>
<comment type="caution">
    <text evidence="10">The sequence shown here is derived from an EMBL/GenBank/DDBJ whole genome shotgun (WGS) entry which is preliminary data.</text>
</comment>
<dbReference type="GO" id="GO:0020037">
    <property type="term" value="F:heme binding"/>
    <property type="evidence" value="ECO:0007669"/>
    <property type="project" value="InterPro"/>
</dbReference>